<feature type="domain" description="RdRp catalytic" evidence="25">
    <location>
        <begin position="599"/>
        <end position="785"/>
    </location>
</feature>
<evidence type="ECO:0000256" key="16">
    <source>
        <dbReference type="ARBA" id="ARBA00024494"/>
    </source>
</evidence>
<comment type="subcellular location">
    <subcellularLocation>
        <location evidence="1">Host cytoplasm</location>
    </subcellularLocation>
    <subcellularLocation>
        <location evidence="2">Virion</location>
    </subcellularLocation>
</comment>
<evidence type="ECO:0000256" key="5">
    <source>
        <dbReference type="ARBA" id="ARBA00022664"/>
    </source>
</evidence>
<proteinExistence type="predicted"/>
<evidence type="ECO:0000256" key="6">
    <source>
        <dbReference type="ARBA" id="ARBA00022679"/>
    </source>
</evidence>
<keyword evidence="10" id="KW-0067">ATP-binding</keyword>
<feature type="compositionally biased region" description="Basic and acidic residues" evidence="23">
    <location>
        <begin position="1"/>
        <end position="10"/>
    </location>
</feature>
<evidence type="ECO:0000256" key="7">
    <source>
        <dbReference type="ARBA" id="ARBA00022691"/>
    </source>
</evidence>
<dbReference type="PROSITE" id="PS50526">
    <property type="entry name" value="RDRP_SSRNA_NEG_NONSEG"/>
    <property type="match status" value="1"/>
</dbReference>
<evidence type="ECO:0000256" key="14">
    <source>
        <dbReference type="ARBA" id="ARBA00023200"/>
    </source>
</evidence>
<keyword evidence="5" id="KW-0507">mRNA processing</keyword>
<dbReference type="GO" id="GO:0030430">
    <property type="term" value="C:host cell cytoplasm"/>
    <property type="evidence" value="ECO:0007669"/>
    <property type="project" value="UniProtKB-SubCell"/>
</dbReference>
<keyword evidence="14" id="KW-1035">Host cytoplasm</keyword>
<accession>A0A1W6BQM4</accession>
<evidence type="ECO:0000256" key="23">
    <source>
        <dbReference type="SAM" id="MobiDB-lite"/>
    </source>
</evidence>
<evidence type="ECO:0000256" key="1">
    <source>
        <dbReference type="ARBA" id="ARBA00004192"/>
    </source>
</evidence>
<comment type="catalytic activity">
    <reaction evidence="16">
        <text>a 5'-end triphospho-adenylyl-adenylyl-cytidylyl-adenosine in mRNA + GDP + H(+) = a 5'-end (5'-triphosphoguanosine)-adenylyl-adenylyl-cytidylyl-adenosine in mRNA + diphosphate</text>
        <dbReference type="Rhea" id="RHEA:65436"/>
        <dbReference type="Rhea" id="RHEA-COMP:16797"/>
        <dbReference type="Rhea" id="RHEA-COMP:16799"/>
        <dbReference type="ChEBI" id="CHEBI:15378"/>
        <dbReference type="ChEBI" id="CHEBI:33019"/>
        <dbReference type="ChEBI" id="CHEBI:58189"/>
        <dbReference type="ChEBI" id="CHEBI:156484"/>
        <dbReference type="ChEBI" id="CHEBI:156503"/>
        <dbReference type="EC" id="2.7.7.88"/>
    </reaction>
</comment>
<gene>
    <name evidence="26" type="primary">L</name>
</gene>
<name>A0A1W6BQM4_9RHAB</name>
<keyword evidence="13" id="KW-0506">mRNA capping</keyword>
<dbReference type="GO" id="GO:0044423">
    <property type="term" value="C:virion component"/>
    <property type="evidence" value="ECO:0007669"/>
    <property type="project" value="UniProtKB-KW"/>
</dbReference>
<dbReference type="InterPro" id="IPR014023">
    <property type="entry name" value="Mononeg_RNA_pol_cat"/>
</dbReference>
<evidence type="ECO:0000259" key="25">
    <source>
        <dbReference type="PROSITE" id="PS50526"/>
    </source>
</evidence>
<sequence length="1944" mass="221681">MTDWEERDREYDMEDETWGDNRKEDMHESGDYHLQSALKPVEDYRKNFIFRNEESKLRATVGDPGSLLDNITTLAFWWRLALITTKLNENYIVSDLILHGLLKLDYSMIGDLVKSEMRVAYRGDILSDINMSTHVANHLRQLVAAYPNLITVTRLMCFVLLMKNNLKTMRSKGTSVFPNLDHMTLQGGNIVVQVEPSFILIFNTDLLHLNVGGRRYWCPMQYFINASDKVQERHNIMVYTAVCHPIMPTLSPSTQLVMRVLEVFDRLLQHLGNDGYSDVSTFEAMIVGIIIDRDEPDLVLEPGEFSRSILDDTSAQGRPYVEEMKSLLMDLSVDQLADLHGLYRIWGHPVIDIDGGLAKMRNVSLKQKITDASLGRTVGQKFKEMFFKNYRSKHGFYPPHSLPGDQTESDEEDDEMGISSTYLTTCLATGKPFSTSNIGYSLEDWDLVTIKKTFEIPYSWNIVHTIKDKAISPNRSELYHNLVAKGHVFNQNMRRVILKTIATPMKPMREFLGSVAAVGLALIFLIIGLYPKERELKVLPRFFSLMSHELRLYFTATEQLLNDKILKYFPEITMSLNLLDMQKKMGKMSGKQKDNSTTVTYVVNMDFVKWNQQMRKEICTHVFRPLGELFGLPRLFERTHELLEQCVIYLSSGERDLIPDPETGIVIDRIYSWCRDGSGKEGLRQKGWTIMTDCDIKLIADRLGLNASLVGGGDNQVLTVTLTTADIDENGNISAEGKRKIKEKMRTFMEELQRHFDRRGLPLKTSETWTSTSLFMYNKHMYHNGRPLRTVLKQVSRCFPFSNSSIMSTALMCNSVSTTLKATMQKEHYLMGVLTLKTLWGLYISELAVNMNPLFYSTRGCILSGKYVITRDGREEESSVTERNRETFWAKILYLPSVMGGPGIVNCFNLTQRGFPDPVTEGFLFLQRLYSEVHMINPRLGAAIHTLLGMSFKKEPNFEKLVEDPASLSHDAPSHSTAVMREKARSAVMDMAAGVNKEFVDLMKVADKNKELEFYKSLCSGEELDPKVLHEIAKASMYGVTNSLLSRVDKTRTIKRMNETVSVVSDMAKAEENYIGYLLVRDNRPHDLILQGCTRILGDTARFRSYGKRVLGATVPHPSEYLALYPANHPDCLSGSITVRMQPATREDRTENTGPCKPYYGSYTKERFRATEIASAYGDEDVLKKVTNIQKLVGWRYSAESKFGELITAVFRAVTNIDPAHLRVREEVIRGSYDHRRNTDSNTHGGIPNFLNTLSTYLSICTSTWVEHSRSGKNEYIHFQACMISCILQAMPHLTARDQVPRITEYHAHEVCQTCITEIENINPDRTAPRQSVLFPTLIDNTLVYMDAEDVRIDYHKKVLIEETNTIAPLLLSSEEMDNQNDMLEDCVSTMLILEAYGIKHHTSKSYMLLARERMDLELCLRRFREKSVSLRTLLPFITTVVPSSLNTLCDTPAGYAEKFRSLGWTTEGSLEGQTTSVQTDHWERDVPVSYISLINSTLGGVPLQTAAHIIGRFPLILSCLDCLSVLRQATGKTASHALQVSLCQYHSHLSKKLPVTNIHPDNLLKKRAVFEEPVPYLLAEGTTDLMHTVPTYDSDLLDLPQQTRLQEIGESLHNNLWANLLQNFISNVWVDYVVIDNTLEALEIVFNALKMREGFEKPLYIYVDELSREETGIIYEKFRRSRLRGCEVHIVYSSEDLPDGERIIVSLTEQWKADMCRVREAYVLYGGSQLYRMEQDTKRRIQGVYSDPSLIHSSFLSVVCLGRSQANVLNLSSIAAVMDLTGGYDTDRYGGRGGRSLFTTLSGIRGLVTRYKFRTRYEMIRLFQDGLERVERIDTFYRGRLRSPRIQMELTLLYVSAAAHCREDLIDRVKCIKRMNLDSIAGTIYPAFRRAPVESMASRFYIGMRDYLSGRDSITFERRKILQGINYKSQKRAGVNLVAGADE</sequence>
<dbReference type="GO" id="GO:0003968">
    <property type="term" value="F:RNA-directed RNA polymerase activity"/>
    <property type="evidence" value="ECO:0007669"/>
    <property type="project" value="UniProtKB-KW"/>
</dbReference>
<evidence type="ECO:0000256" key="10">
    <source>
        <dbReference type="ARBA" id="ARBA00022840"/>
    </source>
</evidence>
<keyword evidence="27" id="KW-1185">Reference proteome</keyword>
<keyword evidence="4 26" id="KW-0696">RNA-directed RNA polymerase</keyword>
<feature type="transmembrane region" description="Helical" evidence="24">
    <location>
        <begin position="511"/>
        <end position="530"/>
    </location>
</feature>
<evidence type="ECO:0000256" key="18">
    <source>
        <dbReference type="ARBA" id="ARBA00030436"/>
    </source>
</evidence>
<feature type="region of interest" description="Disordered" evidence="23">
    <location>
        <begin position="1"/>
        <end position="25"/>
    </location>
</feature>
<dbReference type="EMBL" id="KY549567">
    <property type="protein sequence ID" value="ARJ54297.1"/>
    <property type="molecule type" value="Viral_cRNA"/>
</dbReference>
<organism evidence="26 27">
    <name type="scientific">constricta yellow dwarf virus</name>
    <dbReference type="NCBI Taxonomy" id="3020400"/>
    <lineage>
        <taxon>Viruses</taxon>
        <taxon>Riboviria</taxon>
        <taxon>Orthornavirae</taxon>
        <taxon>Negarnaviricota</taxon>
        <taxon>Haploviricotina</taxon>
        <taxon>Monjiviricetes</taxon>
        <taxon>Mononegavirales</taxon>
        <taxon>Rhabdoviridae</taxon>
        <taxon>Betarhabdovirinae</taxon>
        <taxon>Alphanucleorhabdovirus</taxon>
        <taxon>Alphanucleorhabdovirus constrictae</taxon>
    </lineage>
</organism>
<dbReference type="Pfam" id="PF14318">
    <property type="entry name" value="Mononeg_mRNAcap"/>
    <property type="match status" value="1"/>
</dbReference>
<dbReference type="Proteomes" id="UP000678181">
    <property type="component" value="Segment"/>
</dbReference>
<evidence type="ECO:0000256" key="21">
    <source>
        <dbReference type="ARBA" id="ARBA00047370"/>
    </source>
</evidence>
<evidence type="ECO:0000256" key="19">
    <source>
        <dbReference type="ARBA" id="ARBA00031012"/>
    </source>
</evidence>
<keyword evidence="9" id="KW-0547">Nucleotide-binding</keyword>
<evidence type="ECO:0000256" key="24">
    <source>
        <dbReference type="SAM" id="Phobius"/>
    </source>
</evidence>
<evidence type="ECO:0000256" key="22">
    <source>
        <dbReference type="ARBA" id="ARBA00048548"/>
    </source>
</evidence>
<dbReference type="InterPro" id="IPR026890">
    <property type="entry name" value="Mononeg_mRNAcap"/>
</dbReference>
<evidence type="ECO:0000256" key="12">
    <source>
        <dbReference type="ARBA" id="ARBA00022953"/>
    </source>
</evidence>
<evidence type="ECO:0000256" key="3">
    <source>
        <dbReference type="ARBA" id="ARBA00012494"/>
    </source>
</evidence>
<evidence type="ECO:0000313" key="27">
    <source>
        <dbReference type="Proteomes" id="UP000678181"/>
    </source>
</evidence>
<evidence type="ECO:0000256" key="2">
    <source>
        <dbReference type="ARBA" id="ARBA00004328"/>
    </source>
</evidence>
<protein>
    <recommendedName>
        <fullName evidence="3">RNA-directed RNA polymerase</fullName>
        <ecNumber evidence="3">2.7.7.48</ecNumber>
    </recommendedName>
    <alternativeName>
        <fullName evidence="19">Replicase</fullName>
    </alternativeName>
    <alternativeName>
        <fullName evidence="18">Transcriptase</fullName>
    </alternativeName>
</protein>
<keyword evidence="24" id="KW-1133">Transmembrane helix</keyword>
<keyword evidence="12" id="KW-0693">Viral RNA replication</keyword>
<comment type="catalytic activity">
    <reaction evidence="22">
        <text>GTP + H2O = GDP + phosphate + H(+)</text>
        <dbReference type="Rhea" id="RHEA:19669"/>
        <dbReference type="ChEBI" id="CHEBI:15377"/>
        <dbReference type="ChEBI" id="CHEBI:15378"/>
        <dbReference type="ChEBI" id="CHEBI:37565"/>
        <dbReference type="ChEBI" id="CHEBI:43474"/>
        <dbReference type="ChEBI" id="CHEBI:58189"/>
    </reaction>
</comment>
<dbReference type="GO" id="GO:0005524">
    <property type="term" value="F:ATP binding"/>
    <property type="evidence" value="ECO:0007669"/>
    <property type="project" value="UniProtKB-KW"/>
</dbReference>
<evidence type="ECO:0000313" key="26">
    <source>
        <dbReference type="EMBL" id="ARJ54297.1"/>
    </source>
</evidence>
<keyword evidence="8" id="KW-0548">Nucleotidyltransferase</keyword>
<comment type="catalytic activity">
    <reaction evidence="17">
        <text>a 5'-end (5'-triphosphoguanosine)-(2'-O-methyladenylyl)-adenylyl-cytidylyl-adenosine in mRNA + S-adenosyl-L-methionine = a 5'-end (N(7)-methyl 5'-triphosphoguanosine)-(2'-O-methyladenylyl)-adenylyl-cytidylyl-adenosine in mRNA + S-adenosyl-L-homocysteine</text>
        <dbReference type="Rhea" id="RHEA:65440"/>
        <dbReference type="Rhea" id="RHEA-COMP:16798"/>
        <dbReference type="Rhea" id="RHEA-COMP:16801"/>
        <dbReference type="ChEBI" id="CHEBI:57856"/>
        <dbReference type="ChEBI" id="CHEBI:59789"/>
        <dbReference type="ChEBI" id="CHEBI:156482"/>
        <dbReference type="ChEBI" id="CHEBI:156483"/>
    </reaction>
</comment>
<keyword evidence="24" id="KW-0472">Membrane</keyword>
<evidence type="ECO:0000256" key="9">
    <source>
        <dbReference type="ARBA" id="ARBA00022741"/>
    </source>
</evidence>
<reference evidence="26 27" key="1">
    <citation type="submission" date="2017-01" db="EMBL/GenBank/DDBJ databases">
        <authorList>
            <person name="Jang C."/>
            <person name="Goodin M.M."/>
        </authorList>
    </citation>
    <scope>NUCLEOTIDE SEQUENCE [LARGE SCALE GENOMIC DNA]</scope>
    <source>
        <strain evidence="26 27">CYDV-constricta</strain>
    </source>
</reference>
<keyword evidence="11" id="KW-0946">Virion</keyword>
<keyword evidence="24" id="KW-0812">Transmembrane</keyword>
<dbReference type="Pfam" id="PF00946">
    <property type="entry name" value="Mononeg_RNA_pol"/>
    <property type="match status" value="1"/>
</dbReference>
<comment type="catalytic activity">
    <reaction evidence="21">
        <text>a 5'-end (5'-triphosphoguanosine)-adenylyl-adenylyl-cytidylyl-adenosine in mRNA + 2 S-adenosyl-L-methionine = a 5'-end (N(7)-methyl 5'-triphosphoguanosine)-(2'-O-methyladenylyl)-adenylyl-cytidylyl-adenosine in mRNA + 2 S-adenosyl-L-homocysteine + H(+)</text>
        <dbReference type="Rhea" id="RHEA:65376"/>
        <dbReference type="Rhea" id="RHEA-COMP:16797"/>
        <dbReference type="Rhea" id="RHEA-COMP:16798"/>
        <dbReference type="ChEBI" id="CHEBI:15378"/>
        <dbReference type="ChEBI" id="CHEBI:57856"/>
        <dbReference type="ChEBI" id="CHEBI:59789"/>
        <dbReference type="ChEBI" id="CHEBI:156483"/>
        <dbReference type="ChEBI" id="CHEBI:156484"/>
        <dbReference type="EC" id="2.1.1.375"/>
    </reaction>
</comment>
<keyword evidence="7" id="KW-0949">S-adenosyl-L-methionine</keyword>
<evidence type="ECO:0000256" key="13">
    <source>
        <dbReference type="ARBA" id="ARBA00023042"/>
    </source>
</evidence>
<evidence type="ECO:0000256" key="20">
    <source>
        <dbReference type="ARBA" id="ARBA00047332"/>
    </source>
</evidence>
<evidence type="ECO:0000256" key="8">
    <source>
        <dbReference type="ARBA" id="ARBA00022695"/>
    </source>
</evidence>
<evidence type="ECO:0000256" key="17">
    <source>
        <dbReference type="ARBA" id="ARBA00024499"/>
    </source>
</evidence>
<dbReference type="EC" id="2.7.7.48" evidence="3"/>
<dbReference type="GO" id="GO:0004482">
    <property type="term" value="F:mRNA 5'-cap (guanine-N7-)-methyltransferase activity"/>
    <property type="evidence" value="ECO:0007669"/>
    <property type="project" value="InterPro"/>
</dbReference>
<evidence type="ECO:0000256" key="15">
    <source>
        <dbReference type="ARBA" id="ARBA00023268"/>
    </source>
</evidence>
<keyword evidence="6" id="KW-0808">Transferase</keyword>
<comment type="catalytic activity">
    <reaction evidence="20">
        <text>a 5'-end (5'-triphosphoguanosine)-adenylyl-adenylyl-cytidylyl-adenosine in mRNA + S-adenosyl-L-methionine = a 5'-end (5'-triphosphoguanosine)-(2'-O-methyladenylyl)-adenylyl-cytidylyl-adenosine in mRNA + S-adenosyl-L-homocysteine + H(+)</text>
        <dbReference type="Rhea" id="RHEA:65380"/>
        <dbReference type="Rhea" id="RHEA-COMP:16797"/>
        <dbReference type="Rhea" id="RHEA-COMP:16801"/>
        <dbReference type="ChEBI" id="CHEBI:15378"/>
        <dbReference type="ChEBI" id="CHEBI:57856"/>
        <dbReference type="ChEBI" id="CHEBI:59789"/>
        <dbReference type="ChEBI" id="CHEBI:156482"/>
        <dbReference type="ChEBI" id="CHEBI:156484"/>
    </reaction>
</comment>
<evidence type="ECO:0000256" key="4">
    <source>
        <dbReference type="ARBA" id="ARBA00022484"/>
    </source>
</evidence>
<keyword evidence="15" id="KW-0511">Multifunctional enzyme</keyword>
<evidence type="ECO:0000256" key="11">
    <source>
        <dbReference type="ARBA" id="ARBA00022844"/>
    </source>
</evidence>